<evidence type="ECO:0000313" key="2">
    <source>
        <dbReference type="EMBL" id="PEH39321.1"/>
    </source>
</evidence>
<gene>
    <name evidence="2" type="ORF">CRM94_34115</name>
</gene>
<dbReference type="RefSeq" id="WP_127837634.1">
    <property type="nucleotide sequence ID" value="NZ_CADEQH010000009.1"/>
</dbReference>
<comment type="caution">
    <text evidence="2">The sequence shown here is derived from an EMBL/GenBank/DDBJ whole genome shotgun (WGS) entry which is preliminary data.</text>
</comment>
<feature type="transmembrane region" description="Helical" evidence="1">
    <location>
        <begin position="81"/>
        <end position="104"/>
    </location>
</feature>
<proteinExistence type="predicted"/>
<reference evidence="3" key="1">
    <citation type="submission" date="2017-09" db="EMBL/GenBank/DDBJ databases">
        <title>FDA dAtabase for Regulatory Grade micrObial Sequences (FDA-ARGOS): Supporting development and validation of Infectious Disease Dx tests.</title>
        <authorList>
            <person name="Minogue T."/>
            <person name="Wolcott M."/>
            <person name="Wasieloski L."/>
            <person name="Aguilar W."/>
            <person name="Moore D."/>
            <person name="Tallon L."/>
            <person name="Sadzewicz L."/>
            <person name="Ott S."/>
            <person name="Zhao X."/>
            <person name="Nagaraj S."/>
            <person name="Vavikolanu K."/>
            <person name="Aluvathingal J."/>
            <person name="Nadendla S."/>
            <person name="Sichtig H."/>
        </authorList>
    </citation>
    <scope>NUCLEOTIDE SEQUENCE [LARGE SCALE GENOMIC DNA]</scope>
    <source>
        <strain evidence="3">FDAARGOS_390</strain>
    </source>
</reference>
<organism evidence="2 3">
    <name type="scientific">Burkholderia gladioli</name>
    <name type="common">Pseudomonas marginata</name>
    <name type="synonym">Phytomonas marginata</name>
    <dbReference type="NCBI Taxonomy" id="28095"/>
    <lineage>
        <taxon>Bacteria</taxon>
        <taxon>Pseudomonadati</taxon>
        <taxon>Pseudomonadota</taxon>
        <taxon>Betaproteobacteria</taxon>
        <taxon>Burkholderiales</taxon>
        <taxon>Burkholderiaceae</taxon>
        <taxon>Burkholderia</taxon>
    </lineage>
</organism>
<dbReference type="AlphaFoldDB" id="A0A2A7S6W8"/>
<accession>A0A2A7S6W8</accession>
<evidence type="ECO:0000313" key="3">
    <source>
        <dbReference type="Proteomes" id="UP000220629"/>
    </source>
</evidence>
<sequence length="168" mass="17338">MIEVASIATPLQQGDLIVACTTFSKAFEQNMVALNMPVPNGLFVTLQTAIGTASTMLGAIKTIGADATVAELVGATTGLEALMVAGSILAAGYVGAVIGSLIIAADASLSCRNSTAVPAVVRSWSSNTRVAVPASILAFMRSNPEVLIDGPARHAYSFRMRQRKARTA</sequence>
<keyword evidence="1" id="KW-0472">Membrane</keyword>
<evidence type="ECO:0000256" key="1">
    <source>
        <dbReference type="SAM" id="Phobius"/>
    </source>
</evidence>
<name>A0A2A7S6W8_BURGA</name>
<keyword evidence="1" id="KW-1133">Transmembrane helix</keyword>
<dbReference type="EMBL" id="PDDY01000004">
    <property type="protein sequence ID" value="PEH39321.1"/>
    <property type="molecule type" value="Genomic_DNA"/>
</dbReference>
<keyword evidence="1" id="KW-0812">Transmembrane</keyword>
<protein>
    <submittedName>
        <fullName evidence="2">Uncharacterized protein</fullName>
    </submittedName>
</protein>
<dbReference type="Proteomes" id="UP000220629">
    <property type="component" value="Unassembled WGS sequence"/>
</dbReference>